<dbReference type="GO" id="GO:0016020">
    <property type="term" value="C:membrane"/>
    <property type="evidence" value="ECO:0007669"/>
    <property type="project" value="UniProtKB-SubCell"/>
</dbReference>
<feature type="transmembrane region" description="Helical" evidence="6">
    <location>
        <begin position="42"/>
        <end position="66"/>
    </location>
</feature>
<dbReference type="Pfam" id="PF13520">
    <property type="entry name" value="AA_permease_2"/>
    <property type="match status" value="1"/>
</dbReference>
<feature type="transmembrane region" description="Helical" evidence="6">
    <location>
        <begin position="401"/>
        <end position="419"/>
    </location>
</feature>
<feature type="transmembrane region" description="Helical" evidence="6">
    <location>
        <begin position="231"/>
        <end position="251"/>
    </location>
</feature>
<feature type="transmembrane region" description="Helical" evidence="6">
    <location>
        <begin position="488"/>
        <end position="506"/>
    </location>
</feature>
<evidence type="ECO:0000256" key="3">
    <source>
        <dbReference type="ARBA" id="ARBA00022692"/>
    </source>
</evidence>
<reference evidence="7" key="2">
    <citation type="journal article" date="2021" name="PeerJ">
        <title>Extensive microbial diversity within the chicken gut microbiome revealed by metagenomics and culture.</title>
        <authorList>
            <person name="Gilroy R."/>
            <person name="Ravi A."/>
            <person name="Getino M."/>
            <person name="Pursley I."/>
            <person name="Horton D.L."/>
            <person name="Alikhan N.F."/>
            <person name="Baker D."/>
            <person name="Gharbi K."/>
            <person name="Hall N."/>
            <person name="Watson M."/>
            <person name="Adriaenssens E.M."/>
            <person name="Foster-Nyarko E."/>
            <person name="Jarju S."/>
            <person name="Secka A."/>
            <person name="Antonio M."/>
            <person name="Oren A."/>
            <person name="Chaudhuri R.R."/>
            <person name="La Ragione R."/>
            <person name="Hildebrand F."/>
            <person name="Pallen M.J."/>
        </authorList>
    </citation>
    <scope>NUCLEOTIDE SEQUENCE</scope>
    <source>
        <strain evidence="7">CHK152-2994</strain>
    </source>
</reference>
<dbReference type="AlphaFoldDB" id="A0A9D1FW09"/>
<dbReference type="InterPro" id="IPR002293">
    <property type="entry name" value="AA/rel_permease1"/>
</dbReference>
<keyword evidence="3 6" id="KW-0812">Transmembrane</keyword>
<evidence type="ECO:0000256" key="1">
    <source>
        <dbReference type="ARBA" id="ARBA00004141"/>
    </source>
</evidence>
<evidence type="ECO:0000256" key="4">
    <source>
        <dbReference type="ARBA" id="ARBA00022989"/>
    </source>
</evidence>
<keyword evidence="2" id="KW-0813">Transport</keyword>
<dbReference type="EMBL" id="DVJO01000051">
    <property type="protein sequence ID" value="HIS82441.1"/>
    <property type="molecule type" value="Genomic_DNA"/>
</dbReference>
<evidence type="ECO:0000313" key="7">
    <source>
        <dbReference type="EMBL" id="HIS82441.1"/>
    </source>
</evidence>
<feature type="transmembrane region" description="Helical" evidence="6">
    <location>
        <begin position="78"/>
        <end position="98"/>
    </location>
</feature>
<keyword evidence="5 6" id="KW-0472">Membrane</keyword>
<dbReference type="Proteomes" id="UP000824139">
    <property type="component" value="Unassembled WGS sequence"/>
</dbReference>
<keyword evidence="4 6" id="KW-1133">Transmembrane helix</keyword>
<gene>
    <name evidence="7" type="ORF">IAD41_02400</name>
</gene>
<dbReference type="PIRSF" id="PIRSF006060">
    <property type="entry name" value="AA_transporter"/>
    <property type="match status" value="1"/>
</dbReference>
<evidence type="ECO:0000256" key="6">
    <source>
        <dbReference type="SAM" id="Phobius"/>
    </source>
</evidence>
<accession>A0A9D1FW09</accession>
<evidence type="ECO:0000256" key="2">
    <source>
        <dbReference type="ARBA" id="ARBA00022448"/>
    </source>
</evidence>
<comment type="caution">
    <text evidence="7">The sequence shown here is derived from an EMBL/GenBank/DDBJ whole genome shotgun (WGS) entry which is preliminary data.</text>
</comment>
<comment type="subcellular location">
    <subcellularLocation>
        <location evidence="1">Membrane</location>
        <topology evidence="1">Multi-pass membrane protein</topology>
    </subcellularLocation>
</comment>
<feature type="transmembrane region" description="Helical" evidence="6">
    <location>
        <begin position="460"/>
        <end position="482"/>
    </location>
</feature>
<dbReference type="Gene3D" id="1.20.1740.10">
    <property type="entry name" value="Amino acid/polyamine transporter I"/>
    <property type="match status" value="1"/>
</dbReference>
<name>A0A9D1FW09_9BACT</name>
<organism evidence="7 8">
    <name type="scientific">Candidatus Scatenecus faecavium</name>
    <dbReference type="NCBI Taxonomy" id="2840915"/>
    <lineage>
        <taxon>Bacteria</taxon>
        <taxon>Candidatus Scatenecus</taxon>
    </lineage>
</organism>
<dbReference type="PANTHER" id="PTHR43243:SF4">
    <property type="entry name" value="CATIONIC AMINO ACID TRANSPORTER 4"/>
    <property type="match status" value="1"/>
</dbReference>
<feature type="transmembrane region" description="Helical" evidence="6">
    <location>
        <begin position="266"/>
        <end position="288"/>
    </location>
</feature>
<reference evidence="7" key="1">
    <citation type="submission" date="2020-10" db="EMBL/GenBank/DDBJ databases">
        <authorList>
            <person name="Gilroy R."/>
        </authorList>
    </citation>
    <scope>NUCLEOTIDE SEQUENCE</scope>
    <source>
        <strain evidence="7">CHK152-2994</strain>
    </source>
</reference>
<evidence type="ECO:0000313" key="8">
    <source>
        <dbReference type="Proteomes" id="UP000824139"/>
    </source>
</evidence>
<dbReference type="GO" id="GO:0015171">
    <property type="term" value="F:amino acid transmembrane transporter activity"/>
    <property type="evidence" value="ECO:0007669"/>
    <property type="project" value="TreeGrafter"/>
</dbReference>
<protein>
    <submittedName>
        <fullName evidence="7">Amino acid permease</fullName>
    </submittedName>
</protein>
<dbReference type="PANTHER" id="PTHR43243">
    <property type="entry name" value="INNER MEMBRANE TRANSPORTER YGJI-RELATED"/>
    <property type="match status" value="1"/>
</dbReference>
<feature type="transmembrane region" description="Helical" evidence="6">
    <location>
        <begin position="300"/>
        <end position="320"/>
    </location>
</feature>
<proteinExistence type="predicted"/>
<feature type="transmembrane region" description="Helical" evidence="6">
    <location>
        <begin position="431"/>
        <end position="448"/>
    </location>
</feature>
<sequence>MATRFERPTLSKNFIQRLIRIKNPDEMLEAAKADGLEKTLGVWDLIILGIGAIIGSGIFAIVGIAAAGGPESVGAGPALTVSMVLAAVCCVFSALCYSEFATMIPVSGGAYIYTFATLGEFAAWMVGWVLMLEYAIGFIAVACAWSNHFIQFLQGFSKYLPAWIANPPVYLVNDVKSATKILLDSGVDPHSVIPTIFGMPICINIPAIAIILAMTLVLIRGTKDSTKMAAVMVAVKIGVIALFVIAGAFFIKPENWTPFAPNGFEGIFMGAFIIFFAYIGFDALATAAEECKNPQKDLPIGIIGSLIITTIVYVLVALVMTGMQATQGVVPAGFLKAPMAYAMTTIAHQNWAAGLISIGSLAGLTSVLLVLQMAATRILYAMSRDNFISKRFQKLHPKFHTPHVLTWTVALLSVVGVLTLDLNVAAELCNFGTFTSFIIVCVAVLILRKTDPDRPRPFKVPFAPVTPILGILCCGGLMVYSMKFLTTSALLFPLWLGIGAFIYFFYGYRKNRYKENEIHKEKVEQRRLELQK</sequence>
<feature type="transmembrane region" description="Helical" evidence="6">
    <location>
        <begin position="192"/>
        <end position="219"/>
    </location>
</feature>
<evidence type="ECO:0000256" key="5">
    <source>
        <dbReference type="ARBA" id="ARBA00023136"/>
    </source>
</evidence>
<feature type="transmembrane region" description="Helical" evidence="6">
    <location>
        <begin position="351"/>
        <end position="380"/>
    </location>
</feature>